<reference evidence="1" key="1">
    <citation type="journal article" date="2020" name="Ecol. Evol.">
        <title>Genome structure and content of the rice root-knot nematode (Meloidogyne graminicola).</title>
        <authorList>
            <person name="Phan N.T."/>
            <person name="Danchin E.G.J."/>
            <person name="Klopp C."/>
            <person name="Perfus-Barbeoch L."/>
            <person name="Kozlowski D.K."/>
            <person name="Koutsovoulos G.D."/>
            <person name="Lopez-Roques C."/>
            <person name="Bouchez O."/>
            <person name="Zahm M."/>
            <person name="Besnard G."/>
            <person name="Bellafiore S."/>
        </authorList>
    </citation>
    <scope>NUCLEOTIDE SEQUENCE</scope>
    <source>
        <strain evidence="1">VN-18</strain>
    </source>
</reference>
<dbReference type="SUPFAM" id="SSF56024">
    <property type="entry name" value="Phospholipase D/nuclease"/>
    <property type="match status" value="1"/>
</dbReference>
<organism evidence="1 2">
    <name type="scientific">Meloidogyne graminicola</name>
    <dbReference type="NCBI Taxonomy" id="189291"/>
    <lineage>
        <taxon>Eukaryota</taxon>
        <taxon>Metazoa</taxon>
        <taxon>Ecdysozoa</taxon>
        <taxon>Nematoda</taxon>
        <taxon>Chromadorea</taxon>
        <taxon>Rhabditida</taxon>
        <taxon>Tylenchina</taxon>
        <taxon>Tylenchomorpha</taxon>
        <taxon>Tylenchoidea</taxon>
        <taxon>Meloidogynidae</taxon>
        <taxon>Meloidogyninae</taxon>
        <taxon>Meloidogyne</taxon>
    </lineage>
</organism>
<dbReference type="Proteomes" id="UP000605970">
    <property type="component" value="Unassembled WGS sequence"/>
</dbReference>
<dbReference type="AlphaFoldDB" id="A0A8T0A200"/>
<name>A0A8T0A200_9BILA</name>
<evidence type="ECO:0000313" key="2">
    <source>
        <dbReference type="Proteomes" id="UP000605970"/>
    </source>
</evidence>
<comment type="caution">
    <text evidence="1">The sequence shown here is derived from an EMBL/GenBank/DDBJ whole genome shotgun (WGS) entry which is preliminary data.</text>
</comment>
<gene>
    <name evidence="1" type="ORF">Mgra_00000934</name>
</gene>
<evidence type="ECO:0000313" key="1">
    <source>
        <dbReference type="EMBL" id="KAF7639610.1"/>
    </source>
</evidence>
<dbReference type="OrthoDB" id="1923775at2759"/>
<sequence length="97" mass="11279">MLTDDTLIIGTSNWSGDYFEDLGTGIAIILKQIEENGRKPLIFKQIKNLFERDWNNNCLNKKNNNNNNDDICEKEKDPKLLNNLNKTIINLNNNLRE</sequence>
<keyword evidence="2" id="KW-1185">Reference proteome</keyword>
<evidence type="ECO:0008006" key="3">
    <source>
        <dbReference type="Google" id="ProtNLM"/>
    </source>
</evidence>
<accession>A0A8T0A200</accession>
<proteinExistence type="predicted"/>
<protein>
    <recommendedName>
        <fullName evidence="3">PLD phosphodiesterase domain-containing protein</fullName>
    </recommendedName>
</protein>
<dbReference type="EMBL" id="JABEBT010000004">
    <property type="protein sequence ID" value="KAF7639610.1"/>
    <property type="molecule type" value="Genomic_DNA"/>
</dbReference>